<feature type="compositionally biased region" description="Basic and acidic residues" evidence="1">
    <location>
        <begin position="48"/>
        <end position="60"/>
    </location>
</feature>
<evidence type="ECO:0000313" key="3">
    <source>
        <dbReference type="Proteomes" id="UP001500897"/>
    </source>
</evidence>
<organism evidence="2 3">
    <name type="scientific">Kitasatospora saccharophila</name>
    <dbReference type="NCBI Taxonomy" id="407973"/>
    <lineage>
        <taxon>Bacteria</taxon>
        <taxon>Bacillati</taxon>
        <taxon>Actinomycetota</taxon>
        <taxon>Actinomycetes</taxon>
        <taxon>Kitasatosporales</taxon>
        <taxon>Streptomycetaceae</taxon>
        <taxon>Kitasatospora</taxon>
    </lineage>
</organism>
<dbReference type="EMBL" id="BAAANS010000138">
    <property type="protein sequence ID" value="GAA2127215.1"/>
    <property type="molecule type" value="Genomic_DNA"/>
</dbReference>
<feature type="region of interest" description="Disordered" evidence="1">
    <location>
        <begin position="308"/>
        <end position="327"/>
    </location>
</feature>
<feature type="region of interest" description="Disordered" evidence="1">
    <location>
        <begin position="26"/>
        <end position="79"/>
    </location>
</feature>
<gene>
    <name evidence="2" type="ORF">GCM10009759_79650</name>
</gene>
<evidence type="ECO:0000256" key="1">
    <source>
        <dbReference type="SAM" id="MobiDB-lite"/>
    </source>
</evidence>
<name>A0ABP5K4R3_9ACTN</name>
<feature type="region of interest" description="Disordered" evidence="1">
    <location>
        <begin position="222"/>
        <end position="280"/>
    </location>
</feature>
<feature type="compositionally biased region" description="Basic and acidic residues" evidence="1">
    <location>
        <begin position="175"/>
        <end position="184"/>
    </location>
</feature>
<feature type="compositionally biased region" description="Low complexity" evidence="1">
    <location>
        <begin position="308"/>
        <end position="322"/>
    </location>
</feature>
<evidence type="ECO:0000313" key="2">
    <source>
        <dbReference type="EMBL" id="GAA2127215.1"/>
    </source>
</evidence>
<comment type="caution">
    <text evidence="2">The sequence shown here is derived from an EMBL/GenBank/DDBJ whole genome shotgun (WGS) entry which is preliminary data.</text>
</comment>
<sequence>MSFSPGDNAVLEPMLFGAPACEVCGGEMPERKGTGRRPKYCSKPCSSKAERQREKERRQALAEAAAAAESPRGETGARTGDILLPPSDFPLDEQQAQLLEVAAELHRQTRIFLLQLDRATRNADPDLLRSAGADMRAAAYVLSARHRELVGHLLERHPLAPSAPAGQAATPGDAPRGETADVERTAAAVGAELLAAAAPDGGGTCPAGSRPAVLVESPRGETVPLAAGPEGAQGTWTPGVAPRGETHTRPAGPTPSPAAPRGETPAASGTGRAAPAQAGERLRSLVDQRLAQQGSGARAALAPATAPSAAPAVGAEEPAATVSVPRDPRLRGLPRDMDVSIPLEERTFGYNWQLAGWTVQPDVLVVLGEGYQVGWVERGLDGGDGWVAVYEGYFLGDAATQQAALHDTPEQAARIIHQAHVHNL</sequence>
<protein>
    <recommendedName>
        <fullName evidence="4">FCS-type domain-containing protein</fullName>
    </recommendedName>
</protein>
<evidence type="ECO:0008006" key="4">
    <source>
        <dbReference type="Google" id="ProtNLM"/>
    </source>
</evidence>
<dbReference type="Proteomes" id="UP001500897">
    <property type="component" value="Unassembled WGS sequence"/>
</dbReference>
<reference evidence="3" key="1">
    <citation type="journal article" date="2019" name="Int. J. Syst. Evol. Microbiol.">
        <title>The Global Catalogue of Microorganisms (GCM) 10K type strain sequencing project: providing services to taxonomists for standard genome sequencing and annotation.</title>
        <authorList>
            <consortium name="The Broad Institute Genomics Platform"/>
            <consortium name="The Broad Institute Genome Sequencing Center for Infectious Disease"/>
            <person name="Wu L."/>
            <person name="Ma J."/>
        </authorList>
    </citation>
    <scope>NUCLEOTIDE SEQUENCE [LARGE SCALE GENOMIC DNA]</scope>
    <source>
        <strain evidence="3">JCM 14559</strain>
    </source>
</reference>
<feature type="region of interest" description="Disordered" evidence="1">
    <location>
        <begin position="160"/>
        <end position="184"/>
    </location>
</feature>
<keyword evidence="3" id="KW-1185">Reference proteome</keyword>
<proteinExistence type="predicted"/>
<accession>A0ABP5K4R3</accession>
<dbReference type="RefSeq" id="WP_344559687.1">
    <property type="nucleotide sequence ID" value="NZ_BAAANS010000138.1"/>
</dbReference>